<accession>A0AA39WRL8</accession>
<reference evidence="2" key="1">
    <citation type="submission" date="2023-06" db="EMBL/GenBank/DDBJ databases">
        <title>Genome-scale phylogeny and comparative genomics of the fungal order Sordariales.</title>
        <authorList>
            <consortium name="Lawrence Berkeley National Laboratory"/>
            <person name="Hensen N."/>
            <person name="Bonometti L."/>
            <person name="Westerberg I."/>
            <person name="Brannstrom I.O."/>
            <person name="Guillou S."/>
            <person name="Cros-Aarteil S."/>
            <person name="Calhoun S."/>
            <person name="Haridas S."/>
            <person name="Kuo A."/>
            <person name="Mondo S."/>
            <person name="Pangilinan J."/>
            <person name="Riley R."/>
            <person name="Labutti K."/>
            <person name="Andreopoulos B."/>
            <person name="Lipzen A."/>
            <person name="Chen C."/>
            <person name="Yanf M."/>
            <person name="Daum C."/>
            <person name="Ng V."/>
            <person name="Clum A."/>
            <person name="Steindorff A."/>
            <person name="Ohm R."/>
            <person name="Martin F."/>
            <person name="Silar P."/>
            <person name="Natvig D."/>
            <person name="Lalanne C."/>
            <person name="Gautier V."/>
            <person name="Ament-Velasquez S.L."/>
            <person name="Kruys A."/>
            <person name="Hutchinson M.I."/>
            <person name="Powell A.J."/>
            <person name="Barry K."/>
            <person name="Miller A.N."/>
            <person name="Grigoriev I.V."/>
            <person name="Debuchy R."/>
            <person name="Gladieux P."/>
            <person name="Thoren M.H."/>
            <person name="Johannesson H."/>
        </authorList>
    </citation>
    <scope>NUCLEOTIDE SEQUENCE</scope>
    <source>
        <strain evidence="2">CBS 606.72</strain>
    </source>
</reference>
<dbReference type="EMBL" id="JAULSU010000004">
    <property type="protein sequence ID" value="KAK0620323.1"/>
    <property type="molecule type" value="Genomic_DNA"/>
</dbReference>
<dbReference type="Proteomes" id="UP001175000">
    <property type="component" value="Unassembled WGS sequence"/>
</dbReference>
<dbReference type="AlphaFoldDB" id="A0AA39WRL8"/>
<protein>
    <submittedName>
        <fullName evidence="2">Uncharacterized protein</fullName>
    </submittedName>
</protein>
<evidence type="ECO:0000313" key="3">
    <source>
        <dbReference type="Proteomes" id="UP001175000"/>
    </source>
</evidence>
<comment type="caution">
    <text evidence="2">The sequence shown here is derived from an EMBL/GenBank/DDBJ whole genome shotgun (WGS) entry which is preliminary data.</text>
</comment>
<sequence>MRVYPHRPFFSPEVSQTVPRKRVRVLGQSAGRKAHPAALLKGSRHTQPGPLSAKRTNPAKPPQVYSHCDTDVVQNNDQQDEGREILSLGFQSTHSPRNVRFSREQTRLWILGG</sequence>
<proteinExistence type="predicted"/>
<gene>
    <name evidence="2" type="ORF">B0T14DRAFT_228786</name>
</gene>
<evidence type="ECO:0000256" key="1">
    <source>
        <dbReference type="SAM" id="MobiDB-lite"/>
    </source>
</evidence>
<organism evidence="2 3">
    <name type="scientific">Immersiella caudata</name>
    <dbReference type="NCBI Taxonomy" id="314043"/>
    <lineage>
        <taxon>Eukaryota</taxon>
        <taxon>Fungi</taxon>
        <taxon>Dikarya</taxon>
        <taxon>Ascomycota</taxon>
        <taxon>Pezizomycotina</taxon>
        <taxon>Sordariomycetes</taxon>
        <taxon>Sordariomycetidae</taxon>
        <taxon>Sordariales</taxon>
        <taxon>Lasiosphaeriaceae</taxon>
        <taxon>Immersiella</taxon>
    </lineage>
</organism>
<name>A0AA39WRL8_9PEZI</name>
<keyword evidence="3" id="KW-1185">Reference proteome</keyword>
<evidence type="ECO:0000313" key="2">
    <source>
        <dbReference type="EMBL" id="KAK0620323.1"/>
    </source>
</evidence>
<feature type="region of interest" description="Disordered" evidence="1">
    <location>
        <begin position="27"/>
        <end position="63"/>
    </location>
</feature>